<dbReference type="SUPFAM" id="SSF48208">
    <property type="entry name" value="Six-hairpin glycosidases"/>
    <property type="match status" value="1"/>
</dbReference>
<dbReference type="EMBL" id="JARJLG010000010">
    <property type="protein sequence ID" value="KAJ7777501.1"/>
    <property type="molecule type" value="Genomic_DNA"/>
</dbReference>
<dbReference type="PANTHER" id="PTHR33886">
    <property type="entry name" value="UNSATURATED RHAMNOGALACTURONAN HYDROLASE (EUROFUNG)"/>
    <property type="match status" value="1"/>
</dbReference>
<comment type="caution">
    <text evidence="2">The sequence shown here is derived from an EMBL/GenBank/DDBJ whole genome shotgun (WGS) entry which is preliminary data.</text>
</comment>
<proteinExistence type="predicted"/>
<reference evidence="2" key="1">
    <citation type="submission" date="2023-03" db="EMBL/GenBank/DDBJ databases">
        <title>Massive genome expansion in bonnet fungi (Mycena s.s.) driven by repeated elements and novel gene families across ecological guilds.</title>
        <authorList>
            <consortium name="Lawrence Berkeley National Laboratory"/>
            <person name="Harder C.B."/>
            <person name="Miyauchi S."/>
            <person name="Viragh M."/>
            <person name="Kuo A."/>
            <person name="Thoen E."/>
            <person name="Andreopoulos B."/>
            <person name="Lu D."/>
            <person name="Skrede I."/>
            <person name="Drula E."/>
            <person name="Henrissat B."/>
            <person name="Morin E."/>
            <person name="Kohler A."/>
            <person name="Barry K."/>
            <person name="LaButti K."/>
            <person name="Morin E."/>
            <person name="Salamov A."/>
            <person name="Lipzen A."/>
            <person name="Mereny Z."/>
            <person name="Hegedus B."/>
            <person name="Baldrian P."/>
            <person name="Stursova M."/>
            <person name="Weitz H."/>
            <person name="Taylor A."/>
            <person name="Grigoriev I.V."/>
            <person name="Nagy L.G."/>
            <person name="Martin F."/>
            <person name="Kauserud H."/>
        </authorList>
    </citation>
    <scope>NUCLEOTIDE SEQUENCE</scope>
    <source>
        <strain evidence="2">CBHHK188m</strain>
    </source>
</reference>
<dbReference type="PANTHER" id="PTHR33886:SF11">
    <property type="entry name" value="WALL GLYCOSYL HYDROLASE YTER, PUTATIVE (AFU_ORTHOLOGUE AFUA_2G14630)-RELATED"/>
    <property type="match status" value="1"/>
</dbReference>
<dbReference type="GO" id="GO:0005975">
    <property type="term" value="P:carbohydrate metabolic process"/>
    <property type="evidence" value="ECO:0007669"/>
    <property type="project" value="InterPro"/>
</dbReference>
<keyword evidence="3" id="KW-1185">Reference proteome</keyword>
<evidence type="ECO:0000313" key="2">
    <source>
        <dbReference type="EMBL" id="KAJ7777501.1"/>
    </source>
</evidence>
<dbReference type="Pfam" id="PF07470">
    <property type="entry name" value="Glyco_hydro_88"/>
    <property type="match status" value="1"/>
</dbReference>
<name>A0AAD7K3E8_9AGAR</name>
<dbReference type="InterPro" id="IPR008928">
    <property type="entry name" value="6-hairpin_glycosidase_sf"/>
</dbReference>
<organism evidence="2 3">
    <name type="scientific">Mycena maculata</name>
    <dbReference type="NCBI Taxonomy" id="230809"/>
    <lineage>
        <taxon>Eukaryota</taxon>
        <taxon>Fungi</taxon>
        <taxon>Dikarya</taxon>
        <taxon>Basidiomycota</taxon>
        <taxon>Agaricomycotina</taxon>
        <taxon>Agaricomycetes</taxon>
        <taxon>Agaricomycetidae</taxon>
        <taxon>Agaricales</taxon>
        <taxon>Marasmiineae</taxon>
        <taxon>Mycenaceae</taxon>
        <taxon>Mycena</taxon>
    </lineage>
</organism>
<keyword evidence="1 2" id="KW-0378">Hydrolase</keyword>
<evidence type="ECO:0000256" key="1">
    <source>
        <dbReference type="ARBA" id="ARBA00022801"/>
    </source>
</evidence>
<gene>
    <name evidence="2" type="ORF">DFH07DRAFT_8812</name>
</gene>
<evidence type="ECO:0000313" key="3">
    <source>
        <dbReference type="Proteomes" id="UP001215280"/>
    </source>
</evidence>
<accession>A0AAD7K3E8</accession>
<dbReference type="Gene3D" id="1.50.10.10">
    <property type="match status" value="1"/>
</dbReference>
<dbReference type="GO" id="GO:0016787">
    <property type="term" value="F:hydrolase activity"/>
    <property type="evidence" value="ECO:0007669"/>
    <property type="project" value="UniProtKB-KW"/>
</dbReference>
<dbReference type="InterPro" id="IPR010905">
    <property type="entry name" value="Glyco_hydro_88"/>
</dbReference>
<dbReference type="InterPro" id="IPR052043">
    <property type="entry name" value="PolySaccharide_Degr_Enz"/>
</dbReference>
<dbReference type="InterPro" id="IPR012341">
    <property type="entry name" value="6hp_glycosidase-like_sf"/>
</dbReference>
<sequence length="183" mass="20850">MDRLSSGNNLINLYRETGNETYREAFGALRESINLNSRNAEGGLWYYVYPEWSYLDGMYSLASFYTYYTALFDAHNVTALRDMLHQLELLWTHCDTNGTGLLVHGYDDSKTAVWANPVTGASPHVWGRSLGWYTMALVDTLEILSHQAPEWPQLQHRFHTLAEALSEAVDVASGAWWQVLDQP</sequence>
<protein>
    <submittedName>
        <fullName evidence="2">Glycosyl hydrolase</fullName>
    </submittedName>
</protein>
<dbReference type="AlphaFoldDB" id="A0AAD7K3E8"/>
<dbReference type="Proteomes" id="UP001215280">
    <property type="component" value="Unassembled WGS sequence"/>
</dbReference>